<feature type="transmembrane region" description="Helical" evidence="7">
    <location>
        <begin position="81"/>
        <end position="103"/>
    </location>
</feature>
<keyword evidence="4 7" id="KW-0812">Transmembrane</keyword>
<dbReference type="SUPFAM" id="SSF160240">
    <property type="entry name" value="Cation efflux protein cytoplasmic domain-like"/>
    <property type="match status" value="1"/>
</dbReference>
<comment type="subcellular location">
    <subcellularLocation>
        <location evidence="1">Membrane</location>
        <topology evidence="1">Multi-pass membrane protein</topology>
    </subcellularLocation>
</comment>
<dbReference type="InterPro" id="IPR027469">
    <property type="entry name" value="Cation_efflux_TMD_sf"/>
</dbReference>
<sequence length="292" mass="32284">MHFEKCKTCLNRVALVGIYANLLMVILKVFIGITSGSKSCIADGLHSASNIVTAVAIMFSQRFISKKRSDEYQYGYGKAEFISAGFISLLIIGGAIFLISASIKHLMTETSTPPHSSAILMAILSICMNEMLFRYMRCVGTQFKSQTILANAWANRADCFSSMAVIIGVIGSRMGFHHLDPVAALFVVAIIIKVSISILVESIKALMDHTVNDVYEEEINSIVKGMEDVQDVADIKTRHIGQKIWAELDIMVDPKCTIHEGQMIAENVRNILVGRIMDLEKVLVHFKPLQKA</sequence>
<feature type="transmembrane region" description="Helical" evidence="7">
    <location>
        <begin position="115"/>
        <end position="136"/>
    </location>
</feature>
<evidence type="ECO:0000256" key="6">
    <source>
        <dbReference type="ARBA" id="ARBA00023136"/>
    </source>
</evidence>
<dbReference type="AlphaFoldDB" id="A0A3Q8B4P4"/>
<evidence type="ECO:0000256" key="2">
    <source>
        <dbReference type="ARBA" id="ARBA00008114"/>
    </source>
</evidence>
<dbReference type="PANTHER" id="PTHR43840">
    <property type="entry name" value="MITOCHONDRIAL METAL TRANSPORTER 1-RELATED"/>
    <property type="match status" value="1"/>
</dbReference>
<protein>
    <submittedName>
        <fullName evidence="10">Magnetosome protein MamM</fullName>
    </submittedName>
</protein>
<dbReference type="InterPro" id="IPR050291">
    <property type="entry name" value="CDF_Transporter"/>
</dbReference>
<dbReference type="InterPro" id="IPR058533">
    <property type="entry name" value="Cation_efflux_TM"/>
</dbReference>
<keyword evidence="5 7" id="KW-1133">Transmembrane helix</keyword>
<evidence type="ECO:0000259" key="8">
    <source>
        <dbReference type="Pfam" id="PF01545"/>
    </source>
</evidence>
<evidence type="ECO:0000256" key="1">
    <source>
        <dbReference type="ARBA" id="ARBA00004141"/>
    </source>
</evidence>
<dbReference type="PANTHER" id="PTHR43840:SF15">
    <property type="entry name" value="MITOCHONDRIAL METAL TRANSPORTER 1-RELATED"/>
    <property type="match status" value="1"/>
</dbReference>
<dbReference type="InterPro" id="IPR002524">
    <property type="entry name" value="Cation_efflux"/>
</dbReference>
<accession>A0A3Q8B4P4</accession>
<proteinExistence type="inferred from homology"/>
<comment type="similarity">
    <text evidence="2">Belongs to the cation diffusion facilitator (CDF) transporter (TC 2.A.4) family.</text>
</comment>
<evidence type="ECO:0000256" key="4">
    <source>
        <dbReference type="ARBA" id="ARBA00022692"/>
    </source>
</evidence>
<evidence type="ECO:0000259" key="9">
    <source>
        <dbReference type="Pfam" id="PF16916"/>
    </source>
</evidence>
<feature type="transmembrane region" description="Helical" evidence="7">
    <location>
        <begin position="12"/>
        <end position="35"/>
    </location>
</feature>
<organism evidence="10">
    <name type="scientific">Candidatus Magnetananas rongchengensis</name>
    <dbReference type="NCBI Taxonomy" id="1463558"/>
    <lineage>
        <taxon>Bacteria</taxon>
        <taxon>Pseudomonadati</taxon>
        <taxon>Thermodesulfobacteriota</taxon>
        <taxon>Desulfobacteria</taxon>
        <taxon>Desulfobacterales</taxon>
        <taxon>Desulfobacteraceae</taxon>
        <taxon>Candidatus Magnetananas</taxon>
    </lineage>
</organism>
<feature type="transmembrane region" description="Helical" evidence="7">
    <location>
        <begin position="41"/>
        <end position="60"/>
    </location>
</feature>
<feature type="transmembrane region" description="Helical" evidence="7">
    <location>
        <begin position="182"/>
        <end position="200"/>
    </location>
</feature>
<keyword evidence="3" id="KW-0813">Transport</keyword>
<dbReference type="Pfam" id="PF01545">
    <property type="entry name" value="Cation_efflux"/>
    <property type="match status" value="1"/>
</dbReference>
<keyword evidence="6 7" id="KW-0472">Membrane</keyword>
<dbReference type="EMBL" id="KY084568">
    <property type="protein sequence ID" value="ASQ41186.1"/>
    <property type="molecule type" value="Genomic_DNA"/>
</dbReference>
<feature type="transmembrane region" description="Helical" evidence="7">
    <location>
        <begin position="157"/>
        <end position="176"/>
    </location>
</feature>
<dbReference type="NCBIfam" id="TIGR01297">
    <property type="entry name" value="CDF"/>
    <property type="match status" value="1"/>
</dbReference>
<dbReference type="GO" id="GO:0016020">
    <property type="term" value="C:membrane"/>
    <property type="evidence" value="ECO:0007669"/>
    <property type="project" value="UniProtKB-SubCell"/>
</dbReference>
<evidence type="ECO:0000256" key="7">
    <source>
        <dbReference type="SAM" id="Phobius"/>
    </source>
</evidence>
<evidence type="ECO:0000256" key="5">
    <source>
        <dbReference type="ARBA" id="ARBA00022989"/>
    </source>
</evidence>
<dbReference type="InterPro" id="IPR027470">
    <property type="entry name" value="Cation_efflux_CTD"/>
</dbReference>
<evidence type="ECO:0000313" key="10">
    <source>
        <dbReference type="EMBL" id="ASQ41186.1"/>
    </source>
</evidence>
<feature type="domain" description="Cation efflux protein transmembrane" evidence="8">
    <location>
        <begin position="15"/>
        <end position="207"/>
    </location>
</feature>
<dbReference type="InterPro" id="IPR036837">
    <property type="entry name" value="Cation_efflux_CTD_sf"/>
</dbReference>
<dbReference type="FunFam" id="1.20.1510.10:FF:000006">
    <property type="entry name" value="Divalent cation efflux transporter"/>
    <property type="match status" value="1"/>
</dbReference>
<dbReference type="Gene3D" id="1.20.1510.10">
    <property type="entry name" value="Cation efflux protein transmembrane domain"/>
    <property type="match status" value="1"/>
</dbReference>
<name>A0A3Q8B4P4_9BACT</name>
<evidence type="ECO:0000256" key="3">
    <source>
        <dbReference type="ARBA" id="ARBA00022448"/>
    </source>
</evidence>
<dbReference type="Pfam" id="PF16916">
    <property type="entry name" value="ZT_dimer"/>
    <property type="match status" value="1"/>
</dbReference>
<gene>
    <name evidence="10" type="primary">mamM</name>
</gene>
<dbReference type="SUPFAM" id="SSF161111">
    <property type="entry name" value="Cation efflux protein transmembrane domain-like"/>
    <property type="match status" value="1"/>
</dbReference>
<reference evidence="10" key="1">
    <citation type="submission" date="2016-11" db="EMBL/GenBank/DDBJ databases">
        <title>Region harboring genes involved in magnetosome formation of Candidatus Magnetananas rongchenensis.</title>
        <authorList>
            <person name="Wang M."/>
            <person name="Chen Y.-R."/>
            <person name="Zhang W."/>
            <person name="Pan H."/>
            <person name="Xiao T."/>
            <person name="Wu L.-F."/>
        </authorList>
    </citation>
    <scope>NUCLEOTIDE SEQUENCE</scope>
</reference>
<feature type="domain" description="Cation efflux protein cytoplasmic" evidence="9">
    <location>
        <begin position="216"/>
        <end position="288"/>
    </location>
</feature>
<dbReference type="GO" id="GO:0008324">
    <property type="term" value="F:monoatomic cation transmembrane transporter activity"/>
    <property type="evidence" value="ECO:0007669"/>
    <property type="project" value="InterPro"/>
</dbReference>
<dbReference type="Gene3D" id="3.30.70.1350">
    <property type="entry name" value="Cation efflux protein, cytoplasmic domain"/>
    <property type="match status" value="1"/>
</dbReference>